<evidence type="ECO:0000313" key="1">
    <source>
        <dbReference type="EMBL" id="KFF03489.1"/>
    </source>
</evidence>
<evidence type="ECO:0008006" key="3">
    <source>
        <dbReference type="Google" id="ProtNLM"/>
    </source>
</evidence>
<keyword evidence="2" id="KW-1185">Reference proteome</keyword>
<protein>
    <recommendedName>
        <fullName evidence="3">Lipoprotein</fullName>
    </recommendedName>
</protein>
<comment type="caution">
    <text evidence="1">The sequence shown here is derived from an EMBL/GenBank/DDBJ whole genome shotgun (WGS) entry which is preliminary data.</text>
</comment>
<dbReference type="PROSITE" id="PS51257">
    <property type="entry name" value="PROKAR_LIPOPROTEIN"/>
    <property type="match status" value="1"/>
</dbReference>
<reference evidence="1 2" key="1">
    <citation type="submission" date="2014-07" db="EMBL/GenBank/DDBJ databases">
        <title>Genome of Flavobacterium reichenbachii LMG 25512.</title>
        <authorList>
            <person name="Stropko S.J."/>
            <person name="Pipes S.E."/>
            <person name="Newman J.D."/>
        </authorList>
    </citation>
    <scope>NUCLEOTIDE SEQUENCE [LARGE SCALE GENOMIC DNA]</scope>
    <source>
        <strain evidence="1 2">LMG 25512</strain>
    </source>
</reference>
<gene>
    <name evidence="1" type="ORF">IW19_21660</name>
</gene>
<dbReference type="AlphaFoldDB" id="A0A085ZGC5"/>
<dbReference type="STRING" id="362418.IW19_21660"/>
<name>A0A085ZGC5_9FLAO</name>
<accession>A0A085ZGC5</accession>
<dbReference type="EMBL" id="JPRL01000002">
    <property type="protein sequence ID" value="KFF03489.1"/>
    <property type="molecule type" value="Genomic_DNA"/>
</dbReference>
<organism evidence="1 2">
    <name type="scientific">Flavobacterium reichenbachii</name>
    <dbReference type="NCBI Taxonomy" id="362418"/>
    <lineage>
        <taxon>Bacteria</taxon>
        <taxon>Pseudomonadati</taxon>
        <taxon>Bacteroidota</taxon>
        <taxon>Flavobacteriia</taxon>
        <taxon>Flavobacteriales</taxon>
        <taxon>Flavobacteriaceae</taxon>
        <taxon>Flavobacterium</taxon>
    </lineage>
</organism>
<dbReference type="Proteomes" id="UP000028715">
    <property type="component" value="Unassembled WGS sequence"/>
</dbReference>
<sequence length="225" mass="26224">MKIMKLLKITLIISVLLISCKGKITDVTIIPVKNVKTYKSFILKYKSRIDPDIVKNQFPGIETNNVVYIYMPVSFELKNNTGRDIRIMTMNDNYSFNNYDPILIDNKFYEYIHGKVRIDSGDKINATVFVHLPVPIELLDKEHYDRLFPAYKNHKEDSIVIKNVNIRLQKAIDILFKKLDISISYYKNNRIDGALAVYCVDKQHLAVFRMDSIANLKDGFKYNCE</sequence>
<evidence type="ECO:0000313" key="2">
    <source>
        <dbReference type="Proteomes" id="UP000028715"/>
    </source>
</evidence>
<proteinExistence type="predicted"/>